<comment type="pathway">
    <text evidence="2">Protein modification; protein glycosylation.</text>
</comment>
<keyword evidence="5" id="KW-0328">Glycosyltransferase</keyword>
<evidence type="ECO:0000256" key="7">
    <source>
        <dbReference type="ARBA" id="ARBA00022692"/>
    </source>
</evidence>
<evidence type="ECO:0000256" key="13">
    <source>
        <dbReference type="SAM" id="MobiDB-lite"/>
    </source>
</evidence>
<evidence type="ECO:0000256" key="9">
    <source>
        <dbReference type="ARBA" id="ARBA00022968"/>
    </source>
</evidence>
<evidence type="ECO:0000256" key="11">
    <source>
        <dbReference type="ARBA" id="ARBA00023136"/>
    </source>
</evidence>
<keyword evidence="6 15" id="KW-0808">Transferase</keyword>
<dbReference type="InterPro" id="IPR001173">
    <property type="entry name" value="Glyco_trans_2-like"/>
</dbReference>
<protein>
    <recommendedName>
        <fullName evidence="4">dolichyl-phosphate beta-glucosyltransferase</fullName>
        <ecNumber evidence="4">2.4.1.117</ecNumber>
    </recommendedName>
</protein>
<comment type="caution">
    <text evidence="15">The sequence shown here is derived from an EMBL/GenBank/DDBJ whole genome shotgun (WGS) entry which is preliminary data.</text>
</comment>
<feature type="compositionally biased region" description="Low complexity" evidence="13">
    <location>
        <begin position="323"/>
        <end position="338"/>
    </location>
</feature>
<organism evidence="15 16">
    <name type="scientific">Bifidobacterium moraviense</name>
    <dbReference type="NCBI Taxonomy" id="2675323"/>
    <lineage>
        <taxon>Bacteria</taxon>
        <taxon>Bacillati</taxon>
        <taxon>Actinomycetota</taxon>
        <taxon>Actinomycetes</taxon>
        <taxon>Bifidobacteriales</taxon>
        <taxon>Bifidobacteriaceae</taxon>
        <taxon>Bifidobacterium</taxon>
    </lineage>
</organism>
<evidence type="ECO:0000256" key="4">
    <source>
        <dbReference type="ARBA" id="ARBA00012583"/>
    </source>
</evidence>
<evidence type="ECO:0000256" key="12">
    <source>
        <dbReference type="ARBA" id="ARBA00045097"/>
    </source>
</evidence>
<evidence type="ECO:0000259" key="14">
    <source>
        <dbReference type="Pfam" id="PF00535"/>
    </source>
</evidence>
<evidence type="ECO:0000256" key="2">
    <source>
        <dbReference type="ARBA" id="ARBA00004922"/>
    </source>
</evidence>
<reference evidence="15 16" key="1">
    <citation type="submission" date="2020-02" db="EMBL/GenBank/DDBJ databases">
        <title>Characterization of phylogenetic diversity of novel bifidobacterial species isolated in Czech ZOOs.</title>
        <authorList>
            <person name="Lugli G.A."/>
            <person name="Vera N.B."/>
            <person name="Ventura M."/>
        </authorList>
    </citation>
    <scope>NUCLEOTIDE SEQUENCE [LARGE SCALE GENOMIC DNA]</scope>
    <source>
        <strain evidence="15 16">DSM 109958</strain>
    </source>
</reference>
<keyword evidence="10" id="KW-1133">Transmembrane helix</keyword>
<gene>
    <name evidence="15" type="ORF">G1C96_0972</name>
</gene>
<name>A0A7Y0F1R1_9BIFI</name>
<evidence type="ECO:0000256" key="6">
    <source>
        <dbReference type="ARBA" id="ARBA00022679"/>
    </source>
</evidence>
<evidence type="ECO:0000256" key="1">
    <source>
        <dbReference type="ARBA" id="ARBA00004389"/>
    </source>
</evidence>
<dbReference type="InterPro" id="IPR035518">
    <property type="entry name" value="DPG_synthase"/>
</dbReference>
<dbReference type="CDD" id="cd04188">
    <property type="entry name" value="DPG_synthase"/>
    <property type="match status" value="1"/>
</dbReference>
<dbReference type="EMBL" id="JAAIIH010000005">
    <property type="protein sequence ID" value="NMN00393.1"/>
    <property type="molecule type" value="Genomic_DNA"/>
</dbReference>
<keyword evidence="11" id="KW-0472">Membrane</keyword>
<sequence>MGTMNNETNIPQAGPAAPAAAPRRSDALPTDGGSRTVEAVAVGAGVPGPADVIAQHAGAPRRVDADIVIPVYNEQEQLAASVVTLMNHLETHRREGWAYTWNIVIADNASTDATWGIAERLSAQYPERVRAIRIPAKGRGRALKLAWGESRARVVAYMDVDLSTDIAQTDELIGALLYGGADVSIGCRLFDESQVVRSAKREVISRTYNTMLRVMLGAAFHDAQCGFKGMTSEAARYLLPLIRDDEWFFDTEMLLLAQTVNMRIWEFPVHWVEDAGTTVNIPDTVRKDLAGMWRMRRTLSRMRANAEAAVPPAPDGRGRTAVAGTSGKTGPAAAAATA</sequence>
<evidence type="ECO:0000256" key="10">
    <source>
        <dbReference type="ARBA" id="ARBA00022989"/>
    </source>
</evidence>
<proteinExistence type="inferred from homology"/>
<comment type="subcellular location">
    <subcellularLocation>
        <location evidence="1">Endoplasmic reticulum membrane</location>
        <topology evidence="1">Single-pass membrane protein</topology>
    </subcellularLocation>
</comment>
<dbReference type="PANTHER" id="PTHR10859">
    <property type="entry name" value="GLYCOSYL TRANSFERASE"/>
    <property type="match status" value="1"/>
</dbReference>
<feature type="domain" description="Glycosyltransferase 2-like" evidence="14">
    <location>
        <begin position="67"/>
        <end position="235"/>
    </location>
</feature>
<accession>A0A7Y0F1R1</accession>
<comment type="similarity">
    <text evidence="3">Belongs to the glycosyltransferase 2 family.</text>
</comment>
<feature type="compositionally biased region" description="Low complexity" evidence="13">
    <location>
        <begin position="11"/>
        <end position="22"/>
    </location>
</feature>
<evidence type="ECO:0000256" key="5">
    <source>
        <dbReference type="ARBA" id="ARBA00022676"/>
    </source>
</evidence>
<dbReference type="Gene3D" id="3.90.550.10">
    <property type="entry name" value="Spore Coat Polysaccharide Biosynthesis Protein SpsA, Chain A"/>
    <property type="match status" value="1"/>
</dbReference>
<feature type="region of interest" description="Disordered" evidence="13">
    <location>
        <begin position="306"/>
        <end position="338"/>
    </location>
</feature>
<evidence type="ECO:0000256" key="8">
    <source>
        <dbReference type="ARBA" id="ARBA00022824"/>
    </source>
</evidence>
<dbReference type="EC" id="2.4.1.117" evidence="4"/>
<keyword evidence="7" id="KW-0812">Transmembrane</keyword>
<feature type="compositionally biased region" description="Polar residues" evidence="13">
    <location>
        <begin position="1"/>
        <end position="10"/>
    </location>
</feature>
<dbReference type="Pfam" id="PF00535">
    <property type="entry name" value="Glycos_transf_2"/>
    <property type="match status" value="1"/>
</dbReference>
<evidence type="ECO:0000313" key="16">
    <source>
        <dbReference type="Proteomes" id="UP000588277"/>
    </source>
</evidence>
<evidence type="ECO:0000313" key="15">
    <source>
        <dbReference type="EMBL" id="NMN00393.1"/>
    </source>
</evidence>
<keyword evidence="16" id="KW-1185">Reference proteome</keyword>
<dbReference type="GO" id="GO:0004581">
    <property type="term" value="F:dolichyl-phosphate beta-glucosyltransferase activity"/>
    <property type="evidence" value="ECO:0007669"/>
    <property type="project" value="UniProtKB-EC"/>
</dbReference>
<dbReference type="Proteomes" id="UP000588277">
    <property type="component" value="Unassembled WGS sequence"/>
</dbReference>
<keyword evidence="9" id="KW-0735">Signal-anchor</keyword>
<evidence type="ECO:0000256" key="3">
    <source>
        <dbReference type="ARBA" id="ARBA00006739"/>
    </source>
</evidence>
<dbReference type="SUPFAM" id="SSF53448">
    <property type="entry name" value="Nucleotide-diphospho-sugar transferases"/>
    <property type="match status" value="1"/>
</dbReference>
<feature type="region of interest" description="Disordered" evidence="13">
    <location>
        <begin position="1"/>
        <end position="33"/>
    </location>
</feature>
<comment type="catalytic activity">
    <reaction evidence="12">
        <text>a di-trans,poly-cis-dolichyl phosphate + UDP-alpha-D-glucose = a di-trans,poly-cis-dolichyl beta-D-glucosyl phosphate + UDP</text>
        <dbReference type="Rhea" id="RHEA:15401"/>
        <dbReference type="Rhea" id="RHEA-COMP:19498"/>
        <dbReference type="Rhea" id="RHEA-COMP:19502"/>
        <dbReference type="ChEBI" id="CHEBI:57525"/>
        <dbReference type="ChEBI" id="CHEBI:57683"/>
        <dbReference type="ChEBI" id="CHEBI:58223"/>
        <dbReference type="ChEBI" id="CHEBI:58885"/>
        <dbReference type="EC" id="2.4.1.117"/>
    </reaction>
    <physiologicalReaction direction="left-to-right" evidence="12">
        <dbReference type="Rhea" id="RHEA:15402"/>
    </physiologicalReaction>
</comment>
<dbReference type="GO" id="GO:0006487">
    <property type="term" value="P:protein N-linked glycosylation"/>
    <property type="evidence" value="ECO:0007669"/>
    <property type="project" value="TreeGrafter"/>
</dbReference>
<dbReference type="PANTHER" id="PTHR10859:SF91">
    <property type="entry name" value="DOLICHYL-PHOSPHATE BETA-GLUCOSYLTRANSFERASE"/>
    <property type="match status" value="1"/>
</dbReference>
<keyword evidence="8" id="KW-0256">Endoplasmic reticulum</keyword>
<dbReference type="AlphaFoldDB" id="A0A7Y0F1R1"/>
<dbReference type="InterPro" id="IPR029044">
    <property type="entry name" value="Nucleotide-diphossugar_trans"/>
</dbReference>